<evidence type="ECO:0000313" key="3">
    <source>
        <dbReference type="Proteomes" id="UP001138500"/>
    </source>
</evidence>
<sequence length="65" mass="6882">MHSVKASGPYVVLARLLKALLLTLKAVETVLSLVPDANSVLRAFVKAPSAFLPQPSHKLLSAAEC</sequence>
<reference evidence="2 3" key="2">
    <citation type="journal article" date="2021" name="Curr. Genet.">
        <title>Genetic response to nitrogen starvation in the aggressive Eucalyptus foliar pathogen Teratosphaeria destructans.</title>
        <authorList>
            <person name="Havenga M."/>
            <person name="Wingfield B.D."/>
            <person name="Wingfield M.J."/>
            <person name="Dreyer L.L."/>
            <person name="Roets F."/>
            <person name="Aylward J."/>
        </authorList>
    </citation>
    <scope>NUCLEOTIDE SEQUENCE [LARGE SCALE GENOMIC DNA]</scope>
    <source>
        <strain evidence="2">CMW44962</strain>
    </source>
</reference>
<name>A0A9W7SL26_9PEZI</name>
<organism evidence="2 3">
    <name type="scientific">Teratosphaeria destructans</name>
    <dbReference type="NCBI Taxonomy" id="418781"/>
    <lineage>
        <taxon>Eukaryota</taxon>
        <taxon>Fungi</taxon>
        <taxon>Dikarya</taxon>
        <taxon>Ascomycota</taxon>
        <taxon>Pezizomycotina</taxon>
        <taxon>Dothideomycetes</taxon>
        <taxon>Dothideomycetidae</taxon>
        <taxon>Mycosphaerellales</taxon>
        <taxon>Teratosphaeriaceae</taxon>
        <taxon>Teratosphaeria</taxon>
    </lineage>
</organism>
<keyword evidence="1" id="KW-0732">Signal</keyword>
<protein>
    <recommendedName>
        <fullName evidence="4">Secreted protein</fullName>
    </recommendedName>
</protein>
<evidence type="ECO:0008006" key="4">
    <source>
        <dbReference type="Google" id="ProtNLM"/>
    </source>
</evidence>
<dbReference type="Proteomes" id="UP001138500">
    <property type="component" value="Unassembled WGS sequence"/>
</dbReference>
<feature type="chain" id="PRO_5040850237" description="Secreted protein" evidence="1">
    <location>
        <begin position="33"/>
        <end position="65"/>
    </location>
</feature>
<dbReference type="AlphaFoldDB" id="A0A9W7SL26"/>
<proteinExistence type="predicted"/>
<evidence type="ECO:0000313" key="2">
    <source>
        <dbReference type="EMBL" id="KAH9819791.1"/>
    </source>
</evidence>
<accession>A0A9W7SL26</accession>
<evidence type="ECO:0000256" key="1">
    <source>
        <dbReference type="SAM" id="SignalP"/>
    </source>
</evidence>
<reference evidence="2 3" key="1">
    <citation type="journal article" date="2018" name="IMA Fungus">
        <title>IMA Genome-F 10: Nine draft genome sequences of Claviceps purpurea s.lat., including C. arundinis, C. humidiphila, and C. cf. spartinae, pseudomolecules for the pitch canker pathogen Fusarium circinatum, draft genome of Davidsoniella eucalypti, Grosmannia galeiformis, Quambalaria eucalypti, and Teratosphaeria destructans.</title>
        <authorList>
            <person name="Wingfield B.D."/>
            <person name="Liu M."/>
            <person name="Nguyen H.D."/>
            <person name="Lane F.A."/>
            <person name="Morgan S.W."/>
            <person name="De Vos L."/>
            <person name="Wilken P.M."/>
            <person name="Duong T.A."/>
            <person name="Aylward J."/>
            <person name="Coetzee M.P."/>
            <person name="Dadej K."/>
            <person name="De Beer Z.W."/>
            <person name="Findlay W."/>
            <person name="Havenga M."/>
            <person name="Kolarik M."/>
            <person name="Menzies J.G."/>
            <person name="Naidoo K."/>
            <person name="Pochopski O."/>
            <person name="Shoukouhi P."/>
            <person name="Santana Q.C."/>
            <person name="Seifert K.A."/>
            <person name="Soal N."/>
            <person name="Steenkamp E.T."/>
            <person name="Tatham C.T."/>
            <person name="van der Nest M.A."/>
            <person name="Wingfield M.J."/>
        </authorList>
    </citation>
    <scope>NUCLEOTIDE SEQUENCE [LARGE SCALE GENOMIC DNA]</scope>
    <source>
        <strain evidence="2">CMW44962</strain>
    </source>
</reference>
<keyword evidence="3" id="KW-1185">Reference proteome</keyword>
<dbReference type="EMBL" id="RIBY02002312">
    <property type="protein sequence ID" value="KAH9819791.1"/>
    <property type="molecule type" value="Genomic_DNA"/>
</dbReference>
<gene>
    <name evidence="2" type="ORF">Tdes44962_MAKER05191</name>
</gene>
<comment type="caution">
    <text evidence="2">The sequence shown here is derived from an EMBL/GenBank/DDBJ whole genome shotgun (WGS) entry which is preliminary data.</text>
</comment>
<feature type="signal peptide" evidence="1">
    <location>
        <begin position="1"/>
        <end position="32"/>
    </location>
</feature>